<name>A0A095Y1F7_9CORY</name>
<dbReference type="InterPro" id="IPR009057">
    <property type="entry name" value="Homeodomain-like_sf"/>
</dbReference>
<dbReference type="Proteomes" id="UP000029548">
    <property type="component" value="Unassembled WGS sequence"/>
</dbReference>
<dbReference type="SUPFAM" id="SSF46689">
    <property type="entry name" value="Homeodomain-like"/>
    <property type="match status" value="1"/>
</dbReference>
<evidence type="ECO:0000259" key="3">
    <source>
        <dbReference type="PROSITE" id="PS50977"/>
    </source>
</evidence>
<dbReference type="Gene3D" id="1.10.357.10">
    <property type="entry name" value="Tetracycline Repressor, domain 2"/>
    <property type="match status" value="1"/>
</dbReference>
<organism evidence="4 5">
    <name type="scientific">Corynebacterium freneyi DNF00450</name>
    <dbReference type="NCBI Taxonomy" id="1287475"/>
    <lineage>
        <taxon>Bacteria</taxon>
        <taxon>Bacillati</taxon>
        <taxon>Actinomycetota</taxon>
        <taxon>Actinomycetes</taxon>
        <taxon>Mycobacteriales</taxon>
        <taxon>Corynebacteriaceae</taxon>
        <taxon>Corynebacterium</taxon>
    </lineage>
</organism>
<feature type="DNA-binding region" description="H-T-H motif" evidence="2">
    <location>
        <begin position="35"/>
        <end position="54"/>
    </location>
</feature>
<proteinExistence type="predicted"/>
<dbReference type="GO" id="GO:0003677">
    <property type="term" value="F:DNA binding"/>
    <property type="evidence" value="ECO:0007669"/>
    <property type="project" value="UniProtKB-UniRule"/>
</dbReference>
<keyword evidence="1 2" id="KW-0238">DNA-binding</keyword>
<dbReference type="eggNOG" id="COG1309">
    <property type="taxonomic scope" value="Bacteria"/>
</dbReference>
<gene>
    <name evidence="4" type="ORF">HMPREF1650_09155</name>
</gene>
<accession>A0A095Y1F7</accession>
<protein>
    <recommendedName>
        <fullName evidence="3">HTH tetR-type domain-containing protein</fullName>
    </recommendedName>
</protein>
<evidence type="ECO:0000256" key="2">
    <source>
        <dbReference type="PROSITE-ProRule" id="PRU00335"/>
    </source>
</evidence>
<reference evidence="4 5" key="1">
    <citation type="submission" date="2014-07" db="EMBL/GenBank/DDBJ databases">
        <authorList>
            <person name="McCorrison J."/>
            <person name="Sanka R."/>
            <person name="Torralba M."/>
            <person name="Gillis M."/>
            <person name="Haft D.H."/>
            <person name="Methe B."/>
            <person name="Sutton G."/>
            <person name="Nelson K.E."/>
        </authorList>
    </citation>
    <scope>NUCLEOTIDE SEQUENCE [LARGE SCALE GENOMIC DNA]</scope>
    <source>
        <strain evidence="4 5">DNF00450</strain>
    </source>
</reference>
<dbReference type="PROSITE" id="PS50977">
    <property type="entry name" value="HTH_TETR_2"/>
    <property type="match status" value="1"/>
</dbReference>
<sequence>MRKIQNPPRPASRSRDKLRSAAVALLDERAPVDITITDLVNEAGVSRPTFYAVYGDLAEAWADAAVFRLDEAFADIDPASDGCDSGDVDRLLEVIGIAVEKLESHVDFVYRVLAGPGGQEVLHQSIDYLAGRILAVPTLGASLAAGPLAPETAARAIAASIAWTAAQWAGDDDRGPRDELVSDLGVLLVRGVDGGLGVAR</sequence>
<feature type="domain" description="HTH tetR-type" evidence="3">
    <location>
        <begin position="12"/>
        <end position="72"/>
    </location>
</feature>
<comment type="caution">
    <text evidence="4">The sequence shown here is derived from an EMBL/GenBank/DDBJ whole genome shotgun (WGS) entry which is preliminary data.</text>
</comment>
<dbReference type="InterPro" id="IPR001647">
    <property type="entry name" value="HTH_TetR"/>
</dbReference>
<evidence type="ECO:0000313" key="4">
    <source>
        <dbReference type="EMBL" id="KGF16103.1"/>
    </source>
</evidence>
<dbReference type="RefSeq" id="WP_052054308.1">
    <property type="nucleotide sequence ID" value="NZ_JRNE01000059.1"/>
</dbReference>
<dbReference type="AlphaFoldDB" id="A0A095Y1F7"/>
<dbReference type="EMBL" id="JRNE01000059">
    <property type="protein sequence ID" value="KGF16103.1"/>
    <property type="molecule type" value="Genomic_DNA"/>
</dbReference>
<evidence type="ECO:0000256" key="1">
    <source>
        <dbReference type="ARBA" id="ARBA00023125"/>
    </source>
</evidence>
<evidence type="ECO:0000313" key="5">
    <source>
        <dbReference type="Proteomes" id="UP000029548"/>
    </source>
</evidence>